<name>A0ACC3SAW3_9PEZI</name>
<proteinExistence type="predicted"/>
<evidence type="ECO:0000313" key="2">
    <source>
        <dbReference type="Proteomes" id="UP001320706"/>
    </source>
</evidence>
<accession>A0ACC3SAW3</accession>
<keyword evidence="2" id="KW-1185">Reference proteome</keyword>
<organism evidence="1 2">
    <name type="scientific">Zalaria obscura</name>
    <dbReference type="NCBI Taxonomy" id="2024903"/>
    <lineage>
        <taxon>Eukaryota</taxon>
        <taxon>Fungi</taxon>
        <taxon>Dikarya</taxon>
        <taxon>Ascomycota</taxon>
        <taxon>Pezizomycotina</taxon>
        <taxon>Dothideomycetes</taxon>
        <taxon>Dothideomycetidae</taxon>
        <taxon>Dothideales</taxon>
        <taxon>Zalariaceae</taxon>
        <taxon>Zalaria</taxon>
    </lineage>
</organism>
<sequence length="179" mass="20143">MSRNAWYERVHTVRVTVHNEGKFENALGSDNHTTQYLLLPNSGSVQINMSTEKGFIDGNYAMAPKEYQVSRSEILHFDYPAVNPFTPYDVDALLKRDTFHEFVHEQNIVNQLQWLQDHLSANPQRAAQTLHNLAQFAIQPTTAQALITAVTQRTAIVNDLAAQIQANDVTAQQGARLAQ</sequence>
<evidence type="ECO:0000313" key="1">
    <source>
        <dbReference type="EMBL" id="KAK8204626.1"/>
    </source>
</evidence>
<dbReference type="Proteomes" id="UP001320706">
    <property type="component" value="Unassembled WGS sequence"/>
</dbReference>
<comment type="caution">
    <text evidence="1">The sequence shown here is derived from an EMBL/GenBank/DDBJ whole genome shotgun (WGS) entry which is preliminary data.</text>
</comment>
<reference evidence="1" key="1">
    <citation type="submission" date="2024-02" db="EMBL/GenBank/DDBJ databases">
        <title>Metagenome Assembled Genome of Zalaria obscura JY119.</title>
        <authorList>
            <person name="Vighnesh L."/>
            <person name="Jagadeeshwari U."/>
            <person name="Venkata Ramana C."/>
            <person name="Sasikala C."/>
        </authorList>
    </citation>
    <scope>NUCLEOTIDE SEQUENCE</scope>
    <source>
        <strain evidence="1">JY119</strain>
    </source>
</reference>
<protein>
    <submittedName>
        <fullName evidence="1">Uncharacterized protein</fullName>
    </submittedName>
</protein>
<gene>
    <name evidence="1" type="ORF">M8818_005065</name>
</gene>
<dbReference type="EMBL" id="JAMKPW020000026">
    <property type="protein sequence ID" value="KAK8204626.1"/>
    <property type="molecule type" value="Genomic_DNA"/>
</dbReference>